<evidence type="ECO:0000313" key="2">
    <source>
        <dbReference type="Proteomes" id="UP001576784"/>
    </source>
</evidence>
<comment type="caution">
    <text evidence="1">The sequence shown here is derived from an EMBL/GenBank/DDBJ whole genome shotgun (WGS) entry which is preliminary data.</text>
</comment>
<dbReference type="Proteomes" id="UP001576784">
    <property type="component" value="Unassembled WGS sequence"/>
</dbReference>
<protein>
    <submittedName>
        <fullName evidence="1">Uncharacterized protein</fullName>
    </submittedName>
</protein>
<name>A0ABV4XZI5_9CYAN</name>
<dbReference type="EMBL" id="JBHFNR010000195">
    <property type="protein sequence ID" value="MFB2896329.1"/>
    <property type="molecule type" value="Genomic_DNA"/>
</dbReference>
<reference evidence="1 2" key="1">
    <citation type="submission" date="2024-09" db="EMBL/GenBank/DDBJ databases">
        <title>Floridaenema gen nov. (Aerosakkonemataceae, Aerosakkonematales ord. nov., Cyanobacteria) from benthic tropical and subtropical fresh waters, with the description of four new species.</title>
        <authorList>
            <person name="Moretto J.A."/>
            <person name="Berthold D.E."/>
            <person name="Lefler F.W."/>
            <person name="Huang I.-S."/>
            <person name="Laughinghouse H. IV."/>
        </authorList>
    </citation>
    <scope>NUCLEOTIDE SEQUENCE [LARGE SCALE GENOMIC DNA]</scope>
    <source>
        <strain evidence="1 2">BLCC-F50</strain>
    </source>
</reference>
<accession>A0ABV4XZI5</accession>
<organism evidence="1 2">
    <name type="scientific">Floridaenema flaviceps BLCC-F50</name>
    <dbReference type="NCBI Taxonomy" id="3153642"/>
    <lineage>
        <taxon>Bacteria</taxon>
        <taxon>Bacillati</taxon>
        <taxon>Cyanobacteriota</taxon>
        <taxon>Cyanophyceae</taxon>
        <taxon>Oscillatoriophycideae</taxon>
        <taxon>Aerosakkonematales</taxon>
        <taxon>Aerosakkonemataceae</taxon>
        <taxon>Floridanema</taxon>
        <taxon>Floridanema flaviceps</taxon>
    </lineage>
</organism>
<gene>
    <name evidence="1" type="ORF">ACE1CI_25755</name>
</gene>
<proteinExistence type="predicted"/>
<sequence>MKENCQKICQWIEGIAQNISLPLKSMIKKKRFNDVDLAVQFYRSRNNGRFCVELKLYNQKVCSFGESSKRNFPIFDQRIYVKKPIIGQKPPADLWVDPLNCSHIEILKHLLVDQGCSVFGSINSLRSLLLYYKGALEGVYIADRRVHAADAEMWLPKINGYLNENP</sequence>
<keyword evidence="2" id="KW-1185">Reference proteome</keyword>
<evidence type="ECO:0000313" key="1">
    <source>
        <dbReference type="EMBL" id="MFB2896329.1"/>
    </source>
</evidence>